<evidence type="ECO:0000313" key="1">
    <source>
        <dbReference type="EMBL" id="KAH0568705.1"/>
    </source>
</evidence>
<proteinExistence type="predicted"/>
<sequence length="143" mass="16283">MDRNIYRVVLFKESSALDTYRICLVLDTVGRTGVRTRKSGLDRATRLSTRIDDDAQARGNSDREHFYSAWKHFPHVCSRTKLRIRWHSSLGGLPPGSCAINYNTPSRRDQGPLTPLCIAFPVSVDRIGRLSECETNGARYTRR</sequence>
<dbReference type="EMBL" id="JAHXZJ010000001">
    <property type="protein sequence ID" value="KAH0568705.1"/>
    <property type="molecule type" value="Genomic_DNA"/>
</dbReference>
<evidence type="ECO:0000313" key="2">
    <source>
        <dbReference type="Proteomes" id="UP000826195"/>
    </source>
</evidence>
<dbReference type="Proteomes" id="UP000826195">
    <property type="component" value="Unassembled WGS sequence"/>
</dbReference>
<dbReference type="AlphaFoldDB" id="A0AAV7J6M2"/>
<keyword evidence="2" id="KW-1185">Reference proteome</keyword>
<gene>
    <name evidence="1" type="ORF">KQX54_021395</name>
</gene>
<reference evidence="1 2" key="1">
    <citation type="journal article" date="2021" name="J. Hered.">
        <title>A chromosome-level genome assembly of the parasitoid wasp, Cotesia glomerata (Hymenoptera: Braconidae).</title>
        <authorList>
            <person name="Pinto B.J."/>
            <person name="Weis J.J."/>
            <person name="Gamble T."/>
            <person name="Ode P.J."/>
            <person name="Paul R."/>
            <person name="Zaspel J.M."/>
        </authorList>
    </citation>
    <scope>NUCLEOTIDE SEQUENCE [LARGE SCALE GENOMIC DNA]</scope>
    <source>
        <strain evidence="1">CgM1</strain>
    </source>
</reference>
<protein>
    <submittedName>
        <fullName evidence="1">Uncharacterized protein</fullName>
    </submittedName>
</protein>
<comment type="caution">
    <text evidence="1">The sequence shown here is derived from an EMBL/GenBank/DDBJ whole genome shotgun (WGS) entry which is preliminary data.</text>
</comment>
<organism evidence="1 2">
    <name type="scientific">Cotesia glomerata</name>
    <name type="common">Lepidopteran parasitic wasp</name>
    <name type="synonym">Apanteles glomeratus</name>
    <dbReference type="NCBI Taxonomy" id="32391"/>
    <lineage>
        <taxon>Eukaryota</taxon>
        <taxon>Metazoa</taxon>
        <taxon>Ecdysozoa</taxon>
        <taxon>Arthropoda</taxon>
        <taxon>Hexapoda</taxon>
        <taxon>Insecta</taxon>
        <taxon>Pterygota</taxon>
        <taxon>Neoptera</taxon>
        <taxon>Endopterygota</taxon>
        <taxon>Hymenoptera</taxon>
        <taxon>Apocrita</taxon>
        <taxon>Ichneumonoidea</taxon>
        <taxon>Braconidae</taxon>
        <taxon>Microgastrinae</taxon>
        <taxon>Cotesia</taxon>
    </lineage>
</organism>
<name>A0AAV7J6M2_COTGL</name>
<accession>A0AAV7J6M2</accession>